<dbReference type="PANTHER" id="PTHR48090">
    <property type="entry name" value="UNDECAPRENYL-PHOSPHATE 4-DEOXY-4-FORMAMIDO-L-ARABINOSE TRANSFERASE-RELATED"/>
    <property type="match status" value="1"/>
</dbReference>
<dbReference type="Gene3D" id="3.90.550.10">
    <property type="entry name" value="Spore Coat Polysaccharide Biosynthesis Protein SpsA, Chain A"/>
    <property type="match status" value="1"/>
</dbReference>
<dbReference type="InterPro" id="IPR050256">
    <property type="entry name" value="Glycosyltransferase_2"/>
</dbReference>
<dbReference type="OrthoDB" id="2902148at2"/>
<reference evidence="3 4" key="1">
    <citation type="submission" date="2019-09" db="EMBL/GenBank/DDBJ databases">
        <title>Bacillus ochoae sp. nov., Paenibacillus whitsoniae sp. nov., Paenibacillus spiritus sp. nov. Isolated from the Mars Exploration Rover during spacecraft assembly.</title>
        <authorList>
            <person name="Seuylemezian A."/>
            <person name="Vaishampayan P."/>
        </authorList>
    </citation>
    <scope>NUCLEOTIDE SEQUENCE [LARGE SCALE GENOMIC DNA]</scope>
    <source>
        <strain evidence="3 4">MER_111</strain>
    </source>
</reference>
<dbReference type="Pfam" id="PF00535">
    <property type="entry name" value="Glycos_transf_2"/>
    <property type="match status" value="1"/>
</dbReference>
<feature type="domain" description="Glycosyltransferase 2-like" evidence="2">
    <location>
        <begin position="92"/>
        <end position="195"/>
    </location>
</feature>
<sequence length="352" mass="36887">MKSSREVRKGRRSAGFACRGKTLPASAAKRQGQGRREAGTGRSGRRPGGLGRPRRNGTGASAAANAALAPRAAYAPRVTPGGPFPPLRERLSVIVTARNEEQTLPAVLRQAARLKPDELIVVLNGCTDGSYAAARRFPEVIIVHCPEAAGHDVGRGIGAKLARGGILLFLDGDLPIAAEDLYPFAAAVDKGTDAALNDLGPLLPPFSAADTVTRCKLLLNEALGRRDLGAASMTAVPHALSRRALETIGPSGLAVPPRAQAIAVLEGLRVETAGTVDVIRRNRRRGADNTGSGNRMEQLIAGDHAEALGELLARRGAEGRSLPPGCRLPGSGHLSPQNTAYRRIVAAWRNAK</sequence>
<accession>A0A5J5GM46</accession>
<evidence type="ECO:0000256" key="1">
    <source>
        <dbReference type="SAM" id="MobiDB-lite"/>
    </source>
</evidence>
<keyword evidence="4" id="KW-1185">Reference proteome</keyword>
<name>A0A5J5GM46_9BACL</name>
<proteinExistence type="predicted"/>
<evidence type="ECO:0000313" key="3">
    <source>
        <dbReference type="EMBL" id="KAA9008562.1"/>
    </source>
</evidence>
<evidence type="ECO:0000259" key="2">
    <source>
        <dbReference type="Pfam" id="PF00535"/>
    </source>
</evidence>
<dbReference type="GO" id="GO:0016740">
    <property type="term" value="F:transferase activity"/>
    <property type="evidence" value="ECO:0007669"/>
    <property type="project" value="UniProtKB-KW"/>
</dbReference>
<organism evidence="3 4">
    <name type="scientific">Paenibacillus spiritus</name>
    <dbReference type="NCBI Taxonomy" id="2496557"/>
    <lineage>
        <taxon>Bacteria</taxon>
        <taxon>Bacillati</taxon>
        <taxon>Bacillota</taxon>
        <taxon>Bacilli</taxon>
        <taxon>Bacillales</taxon>
        <taxon>Paenibacillaceae</taxon>
        <taxon>Paenibacillus</taxon>
    </lineage>
</organism>
<dbReference type="CDD" id="cd00761">
    <property type="entry name" value="Glyco_tranf_GTA_type"/>
    <property type="match status" value="1"/>
</dbReference>
<comment type="caution">
    <text evidence="3">The sequence shown here is derived from an EMBL/GenBank/DDBJ whole genome shotgun (WGS) entry which is preliminary data.</text>
</comment>
<feature type="region of interest" description="Disordered" evidence="1">
    <location>
        <begin position="1"/>
        <end position="64"/>
    </location>
</feature>
<keyword evidence="3" id="KW-0808">Transferase</keyword>
<evidence type="ECO:0000313" key="4">
    <source>
        <dbReference type="Proteomes" id="UP000367750"/>
    </source>
</evidence>
<dbReference type="Proteomes" id="UP000367750">
    <property type="component" value="Unassembled WGS sequence"/>
</dbReference>
<protein>
    <submittedName>
        <fullName evidence="3">Glycosyltransferase family 2 protein</fullName>
    </submittedName>
</protein>
<dbReference type="RefSeq" id="WP_150456192.1">
    <property type="nucleotide sequence ID" value="NZ_VYKK01000001.1"/>
</dbReference>
<gene>
    <name evidence="3" type="ORF">F4V43_00040</name>
</gene>
<dbReference type="InterPro" id="IPR029044">
    <property type="entry name" value="Nucleotide-diphossugar_trans"/>
</dbReference>
<dbReference type="AlphaFoldDB" id="A0A5J5GM46"/>
<dbReference type="EMBL" id="VYKK01000001">
    <property type="protein sequence ID" value="KAA9008562.1"/>
    <property type="molecule type" value="Genomic_DNA"/>
</dbReference>
<dbReference type="PANTHER" id="PTHR48090:SF7">
    <property type="entry name" value="RFBJ PROTEIN"/>
    <property type="match status" value="1"/>
</dbReference>
<dbReference type="SUPFAM" id="SSF53448">
    <property type="entry name" value="Nucleotide-diphospho-sugar transferases"/>
    <property type="match status" value="1"/>
</dbReference>
<dbReference type="InterPro" id="IPR001173">
    <property type="entry name" value="Glyco_trans_2-like"/>
</dbReference>